<accession>E1QGV8</accession>
<feature type="chain" id="PRO_5003150348" evidence="2">
    <location>
        <begin position="26"/>
        <end position="480"/>
    </location>
</feature>
<keyword evidence="5" id="KW-1185">Reference proteome</keyword>
<feature type="domain" description="Thioredoxin" evidence="3">
    <location>
        <begin position="15"/>
        <end position="158"/>
    </location>
</feature>
<dbReference type="Gene3D" id="3.40.30.10">
    <property type="entry name" value="Glutaredoxin"/>
    <property type="match status" value="1"/>
</dbReference>
<dbReference type="PANTHER" id="PTHR42852">
    <property type="entry name" value="THIOL:DISULFIDE INTERCHANGE PROTEIN DSBE"/>
    <property type="match status" value="1"/>
</dbReference>
<feature type="region of interest" description="Disordered" evidence="1">
    <location>
        <begin position="456"/>
        <end position="480"/>
    </location>
</feature>
<dbReference type="InterPro" id="IPR036249">
    <property type="entry name" value="Thioredoxin-like_sf"/>
</dbReference>
<keyword evidence="2" id="KW-0732">Signal</keyword>
<dbReference type="HOGENOM" id="CLU_568292_0_0_7"/>
<dbReference type="OrthoDB" id="9813820at2"/>
<evidence type="ECO:0000313" key="5">
    <source>
        <dbReference type="Proteomes" id="UP000009047"/>
    </source>
</evidence>
<dbReference type="CDD" id="cd02966">
    <property type="entry name" value="TlpA_like_family"/>
    <property type="match status" value="1"/>
</dbReference>
<dbReference type="Pfam" id="PF08534">
    <property type="entry name" value="Redoxin"/>
    <property type="match status" value="1"/>
</dbReference>
<dbReference type="InterPro" id="IPR013740">
    <property type="entry name" value="Redoxin"/>
</dbReference>
<dbReference type="AlphaFoldDB" id="E1QGV8"/>
<dbReference type="SUPFAM" id="SSF52833">
    <property type="entry name" value="Thioredoxin-like"/>
    <property type="match status" value="1"/>
</dbReference>
<dbReference type="PROSITE" id="PS51352">
    <property type="entry name" value="THIOREDOXIN_2"/>
    <property type="match status" value="1"/>
</dbReference>
<dbReference type="PANTHER" id="PTHR42852:SF13">
    <property type="entry name" value="PROTEIN DIPZ"/>
    <property type="match status" value="1"/>
</dbReference>
<evidence type="ECO:0000259" key="3">
    <source>
        <dbReference type="PROSITE" id="PS51352"/>
    </source>
</evidence>
<evidence type="ECO:0000256" key="1">
    <source>
        <dbReference type="SAM" id="MobiDB-lite"/>
    </source>
</evidence>
<dbReference type="Proteomes" id="UP000009047">
    <property type="component" value="Chromosome"/>
</dbReference>
<dbReference type="GO" id="GO:0016491">
    <property type="term" value="F:oxidoreductase activity"/>
    <property type="evidence" value="ECO:0007669"/>
    <property type="project" value="InterPro"/>
</dbReference>
<dbReference type="InterPro" id="IPR050553">
    <property type="entry name" value="Thioredoxin_ResA/DsbE_sf"/>
</dbReference>
<dbReference type="STRING" id="644282.Deba_1433"/>
<proteinExistence type="predicted"/>
<dbReference type="RefSeq" id="WP_013258254.1">
    <property type="nucleotide sequence ID" value="NC_014365.1"/>
</dbReference>
<protein>
    <submittedName>
        <fullName evidence="4">Alkyl hydroperoxide reductase/ Thiol specific antioxidant/ Mal allergen</fullName>
    </submittedName>
</protein>
<name>E1QGV8_DESB2</name>
<reference evidence="4 5" key="1">
    <citation type="journal article" date="2010" name="Stand. Genomic Sci.">
        <title>Complete genome sequence of Desulfarculus baarsii type strain (2st14).</title>
        <authorList>
            <person name="Sun H."/>
            <person name="Spring S."/>
            <person name="Lapidus A."/>
            <person name="Davenport K."/>
            <person name="Del Rio T.G."/>
            <person name="Tice H."/>
            <person name="Nolan M."/>
            <person name="Copeland A."/>
            <person name="Cheng J.F."/>
            <person name="Lucas S."/>
            <person name="Tapia R."/>
            <person name="Goodwin L."/>
            <person name="Pitluck S."/>
            <person name="Ivanova N."/>
            <person name="Pagani I."/>
            <person name="Mavromatis K."/>
            <person name="Ovchinnikova G."/>
            <person name="Pati A."/>
            <person name="Chen A."/>
            <person name="Palaniappan K."/>
            <person name="Hauser L."/>
            <person name="Chang Y.J."/>
            <person name="Jeffries C.D."/>
            <person name="Detter J.C."/>
            <person name="Han C."/>
            <person name="Rohde M."/>
            <person name="Brambilla E."/>
            <person name="Goker M."/>
            <person name="Woyke T."/>
            <person name="Bristow J."/>
            <person name="Eisen J.A."/>
            <person name="Markowitz V."/>
            <person name="Hugenholtz P."/>
            <person name="Kyrpides N.C."/>
            <person name="Klenk H.P."/>
            <person name="Land M."/>
        </authorList>
    </citation>
    <scope>NUCLEOTIDE SEQUENCE [LARGE SCALE GENOMIC DNA]</scope>
    <source>
        <strain evidence="5">ATCC 33931 / DSM 2075 / LMG 7858 / VKM B-1802 / 2st14</strain>
    </source>
</reference>
<dbReference type="eggNOG" id="COG0526">
    <property type="taxonomic scope" value="Bacteria"/>
</dbReference>
<evidence type="ECO:0000313" key="4">
    <source>
        <dbReference type="EMBL" id="ADK84801.1"/>
    </source>
</evidence>
<feature type="signal peptide" evidence="2">
    <location>
        <begin position="1"/>
        <end position="25"/>
    </location>
</feature>
<dbReference type="EMBL" id="CP002085">
    <property type="protein sequence ID" value="ADK84801.1"/>
    <property type="molecule type" value="Genomic_DNA"/>
</dbReference>
<evidence type="ECO:0000256" key="2">
    <source>
        <dbReference type="SAM" id="SignalP"/>
    </source>
</evidence>
<sequence>MKTPRIWLAAALIALCALGAQPSWSMDFNRPTLEGQALSLSQFRGRVVLLDFFATWCGPCTQAMPKLRQLQSAYGHAGLSIVGYSVDSGGLEAVGPYAARNRLNFPVVLGNAAEAKRIAGVTALPTTVIIDPEGRVAARFEGPVSKERLIGVIKPYLREGAAPAPPAAKVELRANGANRFNRVWVTPNMLFQGQLGLFVHTVVDVSDLYTKQGLWLGITMTPETIAPDGSTRPQGPPVTKYQRVDEAWRKHFILFLTCGQMPPMTGRGAYRSQIFLLGPGQKVIERSEDFWISDECQTGAAGSPSQFEEAKMDFGGGGPRKTGMVGKWRWAGQDRLRGAWLTGPTVHQGRSGLFVHVEADFSQDDLKRGLALGLDFAGAAQGRSATPRAESRLVQLVEADNPGYYIMFIGCDQLPAQVAGGDGAMWVSLLAGPERQELERSGVFIIDEAICDGRAASQTSGGRQRRSGMAPGDDSPWGGF</sequence>
<organism evidence="4 5">
    <name type="scientific">Desulfarculus baarsii (strain ATCC 33931 / DSM 2075 / LMG 7858 / VKM B-1802 / 2st14)</name>
    <dbReference type="NCBI Taxonomy" id="644282"/>
    <lineage>
        <taxon>Bacteria</taxon>
        <taxon>Pseudomonadati</taxon>
        <taxon>Thermodesulfobacteriota</taxon>
        <taxon>Desulfarculia</taxon>
        <taxon>Desulfarculales</taxon>
        <taxon>Desulfarculaceae</taxon>
        <taxon>Desulfarculus</taxon>
    </lineage>
</organism>
<dbReference type="KEGG" id="dbr:Deba_1433"/>
<gene>
    <name evidence="4" type="ordered locus">Deba_1433</name>
</gene>
<dbReference type="InterPro" id="IPR013766">
    <property type="entry name" value="Thioredoxin_domain"/>
</dbReference>